<protein>
    <submittedName>
        <fullName evidence="1">Uncharacterized protein</fullName>
    </submittedName>
</protein>
<dbReference type="RefSeq" id="WP_025008743.1">
    <property type="nucleotide sequence ID" value="NZ_BMPK01000003.1"/>
</dbReference>
<dbReference type="EMBL" id="CP080635">
    <property type="protein sequence ID" value="QYX74509.1"/>
    <property type="molecule type" value="Genomic_DNA"/>
</dbReference>
<reference evidence="1 2" key="1">
    <citation type="submission" date="2021-08" db="EMBL/GenBank/DDBJ databases">
        <title>Shewanella putrefaciens YZ-J, complete genome.</title>
        <authorList>
            <person name="Yi Z."/>
        </authorList>
    </citation>
    <scope>NUCLEOTIDE SEQUENCE [LARGE SCALE GENOMIC DNA]</scope>
    <source>
        <strain evidence="1 2">YZ-J</strain>
    </source>
</reference>
<organism evidence="1 2">
    <name type="scientific">Shewanella putrefaciens</name>
    <name type="common">Pseudomonas putrefaciens</name>
    <dbReference type="NCBI Taxonomy" id="24"/>
    <lineage>
        <taxon>Bacteria</taxon>
        <taxon>Pseudomonadati</taxon>
        <taxon>Pseudomonadota</taxon>
        <taxon>Gammaproteobacteria</taxon>
        <taxon>Alteromonadales</taxon>
        <taxon>Shewanellaceae</taxon>
        <taxon>Shewanella</taxon>
    </lineage>
</organism>
<proteinExistence type="predicted"/>
<dbReference type="Proteomes" id="UP000827084">
    <property type="component" value="Chromosome"/>
</dbReference>
<name>A0ABX8XGQ9_SHEPU</name>
<dbReference type="GeneID" id="67443394"/>
<gene>
    <name evidence="1" type="ORF">K3G22_09000</name>
</gene>
<evidence type="ECO:0000313" key="1">
    <source>
        <dbReference type="EMBL" id="QYX74509.1"/>
    </source>
</evidence>
<sequence length="195" mass="22907">MTGFYEFFSLPDRVEVVCPLCDGCATFTYAHVLQIEKKDAHLFENERFEIKLFNQRFAHKWPGVLFFPPLFGAVSWREKLPEKYQGASTWEHRANSAFTDGTDLGLICCHQCMAKQKHQLEWPQDAFYAIEFKGHLLWAFNKMMMQQIRDYIQAKDRDAVFASEPIVIRHLPTVFKLAKNREGLVKKINKLIYRP</sequence>
<evidence type="ECO:0000313" key="2">
    <source>
        <dbReference type="Proteomes" id="UP000827084"/>
    </source>
</evidence>
<keyword evidence="2" id="KW-1185">Reference proteome</keyword>
<accession>A0ABX8XGQ9</accession>